<dbReference type="STRING" id="1316194.A0A1Q5UB80"/>
<feature type="region of interest" description="Disordered" evidence="1">
    <location>
        <begin position="17"/>
        <end position="105"/>
    </location>
</feature>
<feature type="compositionally biased region" description="Polar residues" evidence="1">
    <location>
        <begin position="96"/>
        <end position="105"/>
    </location>
</feature>
<keyword evidence="2" id="KW-0812">Transmembrane</keyword>
<proteinExistence type="predicted"/>
<dbReference type="OrthoDB" id="5421765at2759"/>
<evidence type="ECO:0000313" key="3">
    <source>
        <dbReference type="EMBL" id="OKP09726.1"/>
    </source>
</evidence>
<organism evidence="3 4">
    <name type="scientific">Penicillium subrubescens</name>
    <dbReference type="NCBI Taxonomy" id="1316194"/>
    <lineage>
        <taxon>Eukaryota</taxon>
        <taxon>Fungi</taxon>
        <taxon>Dikarya</taxon>
        <taxon>Ascomycota</taxon>
        <taxon>Pezizomycotina</taxon>
        <taxon>Eurotiomycetes</taxon>
        <taxon>Eurotiomycetidae</taxon>
        <taxon>Eurotiales</taxon>
        <taxon>Aspergillaceae</taxon>
        <taxon>Penicillium</taxon>
    </lineage>
</organism>
<gene>
    <name evidence="3" type="ORF">PENSUB_4997</name>
</gene>
<keyword evidence="2" id="KW-1133">Transmembrane helix</keyword>
<dbReference type="AlphaFoldDB" id="A0A1Q5UB80"/>
<dbReference type="EMBL" id="MNBE01000474">
    <property type="protein sequence ID" value="OKP09726.1"/>
    <property type="molecule type" value="Genomic_DNA"/>
</dbReference>
<accession>A0A1Q5UB80</accession>
<comment type="caution">
    <text evidence="3">The sequence shown here is derived from an EMBL/GenBank/DDBJ whole genome shotgun (WGS) entry which is preliminary data.</text>
</comment>
<evidence type="ECO:0000256" key="1">
    <source>
        <dbReference type="SAM" id="MobiDB-lite"/>
    </source>
</evidence>
<feature type="compositionally biased region" description="Polar residues" evidence="1">
    <location>
        <begin position="164"/>
        <end position="174"/>
    </location>
</feature>
<evidence type="ECO:0000256" key="2">
    <source>
        <dbReference type="SAM" id="Phobius"/>
    </source>
</evidence>
<protein>
    <submittedName>
        <fullName evidence="3">Uncharacterized protein</fullName>
    </submittedName>
</protein>
<feature type="region of interest" description="Disordered" evidence="1">
    <location>
        <begin position="144"/>
        <end position="179"/>
    </location>
</feature>
<name>A0A1Q5UB80_9EURO</name>
<evidence type="ECO:0000313" key="4">
    <source>
        <dbReference type="Proteomes" id="UP000186955"/>
    </source>
</evidence>
<reference evidence="3 4" key="1">
    <citation type="submission" date="2016-10" db="EMBL/GenBank/DDBJ databases">
        <title>Genome sequence of the ascomycete fungus Penicillium subrubescens.</title>
        <authorList>
            <person name="De Vries R.P."/>
            <person name="Peng M."/>
            <person name="Dilokpimol A."/>
            <person name="Hilden K."/>
            <person name="Makela M.R."/>
            <person name="Grigoriev I."/>
            <person name="Riley R."/>
            <person name="Granchi Z."/>
        </authorList>
    </citation>
    <scope>NUCLEOTIDE SEQUENCE [LARGE SCALE GENOMIC DNA]</scope>
    <source>
        <strain evidence="3 4">CBS 132785</strain>
    </source>
</reference>
<feature type="transmembrane region" description="Helical" evidence="2">
    <location>
        <begin position="111"/>
        <end position="134"/>
    </location>
</feature>
<keyword evidence="2" id="KW-0472">Membrane</keyword>
<feature type="compositionally biased region" description="Polar residues" evidence="1">
    <location>
        <begin position="144"/>
        <end position="156"/>
    </location>
</feature>
<feature type="compositionally biased region" description="Low complexity" evidence="1">
    <location>
        <begin position="17"/>
        <end position="88"/>
    </location>
</feature>
<dbReference type="Proteomes" id="UP000186955">
    <property type="component" value="Unassembled WGS sequence"/>
</dbReference>
<keyword evidence="4" id="KW-1185">Reference proteome</keyword>
<sequence length="439" mass="47560">MGGPSSNAAVTAIETTTTSSSFSLTSSTTPTSIATPTLTDSISTSTTTATTSEASVANTYTTSTSTDQSTSALRSSSSVLSSTLGIPSETAGPKNDASQKNTSGSRYSTGALAGSIVGSFLGGLIIAFLIAFLLRRYRKRASSALENGQGSLSGTPESPKDPTDSLSKNPNSSIIAGYKEPSHVSPNFMTLRSFDLTRYVPEPADDTTICMRIQTFFDQAGLHIDNYYSRQDFAPRLSQEDTVRVNDYGSPFLGTQLASLLSSSRNQRVVLTHVLIHNLLQSIRPGNSTRSLLPACYGIDREPRENSPSMSDDDHATFAWRMLTSYLNIRGQSSNPNDLAVRNEVIANIADDFNRTFAPYGDSRFSQMDRLSHLQSVVREASRLGIWLFSQPCSFEFHWSMASETNSIAVLPSVIKLHDEQGRRLVVPQSLLNETKAQI</sequence>